<dbReference type="WBParaSite" id="TMUE_3000012080.1">
    <property type="protein sequence ID" value="TMUE_3000012080.1"/>
    <property type="gene ID" value="WBGene00293902"/>
</dbReference>
<feature type="coiled-coil region" evidence="7">
    <location>
        <begin position="107"/>
        <end position="137"/>
    </location>
</feature>
<evidence type="ECO:0000256" key="7">
    <source>
        <dbReference type="SAM" id="Coils"/>
    </source>
</evidence>
<feature type="region of interest" description="Disordered" evidence="8">
    <location>
        <begin position="52"/>
        <end position="73"/>
    </location>
</feature>
<evidence type="ECO:0000256" key="4">
    <source>
        <dbReference type="ARBA" id="ARBA00023054"/>
    </source>
</evidence>
<dbReference type="Proteomes" id="UP000046395">
    <property type="component" value="Unassembled WGS sequence"/>
</dbReference>
<feature type="compositionally biased region" description="Gly residues" evidence="8">
    <location>
        <begin position="55"/>
        <end position="68"/>
    </location>
</feature>
<keyword evidence="9" id="KW-1185">Reference proteome</keyword>
<name>A0A5S6QXU6_TRIMR</name>
<keyword evidence="4 7" id="KW-0175">Coiled coil</keyword>
<evidence type="ECO:0000256" key="8">
    <source>
        <dbReference type="SAM" id="MobiDB-lite"/>
    </source>
</evidence>
<dbReference type="SUPFAM" id="SSF64602">
    <property type="entry name" value="F1 ATPase inhibitor, IF1, C-terminal domain"/>
    <property type="match status" value="1"/>
</dbReference>
<reference evidence="10" key="1">
    <citation type="submission" date="2019-12" db="UniProtKB">
        <authorList>
            <consortium name="WormBaseParasite"/>
        </authorList>
    </citation>
    <scope>IDENTIFICATION</scope>
</reference>
<dbReference type="STRING" id="70415.A0A5S6QXU6"/>
<proteinExistence type="inferred from homology"/>
<dbReference type="Pfam" id="PF04568">
    <property type="entry name" value="IATP"/>
    <property type="match status" value="1"/>
</dbReference>
<evidence type="ECO:0000256" key="5">
    <source>
        <dbReference type="ARBA" id="ARBA00023128"/>
    </source>
</evidence>
<dbReference type="PANTHER" id="PTHR48417">
    <property type="entry name" value="ATP SYNTHASE F1 SUBUNIT EPSILON"/>
    <property type="match status" value="1"/>
</dbReference>
<accession>A0A5S6QXU6</accession>
<organism evidence="9 10">
    <name type="scientific">Trichuris muris</name>
    <name type="common">Mouse whipworm</name>
    <dbReference type="NCBI Taxonomy" id="70415"/>
    <lineage>
        <taxon>Eukaryota</taxon>
        <taxon>Metazoa</taxon>
        <taxon>Ecdysozoa</taxon>
        <taxon>Nematoda</taxon>
        <taxon>Enoplea</taxon>
        <taxon>Dorylaimia</taxon>
        <taxon>Trichinellida</taxon>
        <taxon>Trichuridae</taxon>
        <taxon>Trichuris</taxon>
    </lineage>
</organism>
<evidence type="ECO:0000313" key="9">
    <source>
        <dbReference type="Proteomes" id="UP000046395"/>
    </source>
</evidence>
<evidence type="ECO:0000256" key="6">
    <source>
        <dbReference type="RuleBase" id="RU368087"/>
    </source>
</evidence>
<sequence>MLSYWLSSGVCCPSAENFDAMSQRLLNSLNALGIRQQSLKCLESVRSFGNEPGELGSGEGKGGGGGGSVRSAGGAFGRMEVAREEEYFYKQQKKQLAALRKSLDDEVASHKKHIEIHQEAIERHKQKIAELASEEKKLDTFRS</sequence>
<evidence type="ECO:0000256" key="1">
    <source>
        <dbReference type="ARBA" id="ARBA00004173"/>
    </source>
</evidence>
<keyword evidence="5 6" id="KW-0496">Mitochondrion</keyword>
<dbReference type="AlphaFoldDB" id="A0A5S6QXU6"/>
<dbReference type="GO" id="GO:0042030">
    <property type="term" value="F:ATPase inhibitor activity"/>
    <property type="evidence" value="ECO:0007669"/>
    <property type="project" value="InterPro"/>
</dbReference>
<protein>
    <recommendedName>
        <fullName evidence="6">ATPase inhibitor, mitochondrial</fullName>
    </recommendedName>
</protein>
<dbReference type="Gene3D" id="1.20.5.500">
    <property type="entry name" value="Single helix bin"/>
    <property type="match status" value="2"/>
</dbReference>
<comment type="similarity">
    <text evidence="2 6">Belongs to the ATPase inhibitor family.</text>
</comment>
<dbReference type="FunFam" id="1.20.5.500:FF:000007">
    <property type="entry name" value="ATPase inhibitor, putative"/>
    <property type="match status" value="1"/>
</dbReference>
<dbReference type="GO" id="GO:0005739">
    <property type="term" value="C:mitochondrion"/>
    <property type="evidence" value="ECO:0007669"/>
    <property type="project" value="UniProtKB-SubCell"/>
</dbReference>
<evidence type="ECO:0000256" key="3">
    <source>
        <dbReference type="ARBA" id="ARBA00022946"/>
    </source>
</evidence>
<evidence type="ECO:0000256" key="2">
    <source>
        <dbReference type="ARBA" id="ARBA00010901"/>
    </source>
</evidence>
<keyword evidence="3" id="KW-0809">Transit peptide</keyword>
<comment type="subcellular location">
    <subcellularLocation>
        <location evidence="1 6">Mitochondrion</location>
    </subcellularLocation>
</comment>
<dbReference type="PANTHER" id="PTHR48417:SF1">
    <property type="entry name" value="ATP SYNTHASE F1 SUBUNIT EPSILON"/>
    <property type="match status" value="1"/>
</dbReference>
<comment type="function">
    <text evidence="6">Thought to be a regulatory component of the ATP-synthesizing complex in the mitochondria.</text>
</comment>
<dbReference type="InterPro" id="IPR007648">
    <property type="entry name" value="ATPase_inhibitor_mt"/>
</dbReference>
<evidence type="ECO:0000313" key="10">
    <source>
        <dbReference type="WBParaSite" id="TMUE_3000012080.1"/>
    </source>
</evidence>